<evidence type="ECO:0000256" key="2">
    <source>
        <dbReference type="SAM" id="Phobius"/>
    </source>
</evidence>
<feature type="compositionally biased region" description="Basic and acidic residues" evidence="1">
    <location>
        <begin position="439"/>
        <end position="472"/>
    </location>
</feature>
<dbReference type="EMBL" id="SOZI01000054">
    <property type="protein sequence ID" value="TNY20951.1"/>
    <property type="molecule type" value="Genomic_DNA"/>
</dbReference>
<evidence type="ECO:0000313" key="3">
    <source>
        <dbReference type="EMBL" id="TNY20951.1"/>
    </source>
</evidence>
<reference evidence="3 4" key="1">
    <citation type="submission" date="2019-03" db="EMBL/GenBank/DDBJ databases">
        <title>Rhodosporidium diobovatum UCD-FST 08-225 genome sequencing, assembly, and annotation.</title>
        <authorList>
            <person name="Fakankun I.U."/>
            <person name="Fristensky B."/>
            <person name="Levin D.B."/>
        </authorList>
    </citation>
    <scope>NUCLEOTIDE SEQUENCE [LARGE SCALE GENOMIC DNA]</scope>
    <source>
        <strain evidence="3 4">UCD-FST 08-225</strain>
    </source>
</reference>
<keyword evidence="2" id="KW-0472">Membrane</keyword>
<feature type="compositionally biased region" description="Basic and acidic residues" evidence="1">
    <location>
        <begin position="394"/>
        <end position="421"/>
    </location>
</feature>
<feature type="compositionally biased region" description="Acidic residues" evidence="1">
    <location>
        <begin position="498"/>
        <end position="507"/>
    </location>
</feature>
<keyword evidence="2" id="KW-0812">Transmembrane</keyword>
<gene>
    <name evidence="3" type="ORF">DMC30DRAFT_228300</name>
</gene>
<keyword evidence="4" id="KW-1185">Reference proteome</keyword>
<proteinExistence type="predicted"/>
<feature type="compositionally biased region" description="Basic and acidic residues" evidence="1">
    <location>
        <begin position="508"/>
        <end position="529"/>
    </location>
</feature>
<feature type="transmembrane region" description="Helical" evidence="2">
    <location>
        <begin position="212"/>
        <end position="231"/>
    </location>
</feature>
<feature type="transmembrane region" description="Helical" evidence="2">
    <location>
        <begin position="251"/>
        <end position="269"/>
    </location>
</feature>
<dbReference type="Gene3D" id="1.20.1280.290">
    <property type="match status" value="1"/>
</dbReference>
<feature type="transmembrane region" description="Helical" evidence="2">
    <location>
        <begin position="322"/>
        <end position="341"/>
    </location>
</feature>
<evidence type="ECO:0000256" key="1">
    <source>
        <dbReference type="SAM" id="MobiDB-lite"/>
    </source>
</evidence>
<feature type="compositionally biased region" description="Basic and acidic residues" evidence="1">
    <location>
        <begin position="479"/>
        <end position="497"/>
    </location>
</feature>
<keyword evidence="2" id="KW-1133">Transmembrane helix</keyword>
<feature type="transmembrane region" description="Helical" evidence="2">
    <location>
        <begin position="289"/>
        <end position="310"/>
    </location>
</feature>
<dbReference type="GO" id="GO:0016020">
    <property type="term" value="C:membrane"/>
    <property type="evidence" value="ECO:0007669"/>
    <property type="project" value="TreeGrafter"/>
</dbReference>
<dbReference type="AlphaFoldDB" id="A0A5C5FZ20"/>
<feature type="region of interest" description="Disordered" evidence="1">
    <location>
        <begin position="163"/>
        <end position="188"/>
    </location>
</feature>
<dbReference type="PANTHER" id="PTHR16201">
    <property type="entry name" value="SEVEN TRANSMEMBRANE PROTEIN 1-RELATED"/>
    <property type="match status" value="1"/>
</dbReference>
<organism evidence="3 4">
    <name type="scientific">Rhodotorula diobovata</name>
    <dbReference type="NCBI Taxonomy" id="5288"/>
    <lineage>
        <taxon>Eukaryota</taxon>
        <taxon>Fungi</taxon>
        <taxon>Dikarya</taxon>
        <taxon>Basidiomycota</taxon>
        <taxon>Pucciniomycotina</taxon>
        <taxon>Microbotryomycetes</taxon>
        <taxon>Sporidiobolales</taxon>
        <taxon>Sporidiobolaceae</taxon>
        <taxon>Rhodotorula</taxon>
    </lineage>
</organism>
<sequence>MLRADARSSVAAVRGRIRSGSPGCRAHVSASHASPPSVLVLAKMAEAGHLSELDLASLLAGYLSLGCSLWSAFPQIYLLASFPPSGGPHPWMLVMWLLGDGAQLVGMYIHGALETQKLSAIWFAVGDIIIMLEMAAGRGLMPGTSCWTRRKLAKTHAPLSVGEDQGLTTEDLGWGSTPLDGNEKAPHRRSGALVRSRGFLRRHMPNVDGPRVNSAVLAALLVIGLACWGALDVAQRDSKPALKPGEPPHSTPSWIGWGTALAGTVLYNFPRLVQIRKIVRDKGMENTSVWMFGWLLAQNYTMLISILTVSHTPDAMYGQAPFITNTVLALMLDHVIVWLWLRYRHHQRPDSPAHKLPHPTQAGLAHAASLLSRHSIASSSSPRQALLDDTEDVPLEKDTPERARHRLDGSYADSLERERARRTGRASNVPVLARRAHAHALDTREAEEDRALSDLDERVRDSGDESERERHAVWARQSAETREALREKRQARRKSDAQAEEGLTEELAEWKKARAEKGLPVRGRDEPRRGVGTLSSTRK</sequence>
<feature type="transmembrane region" description="Helical" evidence="2">
    <location>
        <begin position="121"/>
        <end position="141"/>
    </location>
</feature>
<protein>
    <recommendedName>
        <fullName evidence="5">PQ loop repeat-domain-containing protein</fullName>
    </recommendedName>
</protein>
<evidence type="ECO:0008006" key="5">
    <source>
        <dbReference type="Google" id="ProtNLM"/>
    </source>
</evidence>
<dbReference type="InterPro" id="IPR051415">
    <property type="entry name" value="LAAT-1"/>
</dbReference>
<feature type="region of interest" description="Disordered" evidence="1">
    <location>
        <begin position="377"/>
        <end position="539"/>
    </location>
</feature>
<dbReference type="Proteomes" id="UP000311382">
    <property type="component" value="Unassembled WGS sequence"/>
</dbReference>
<dbReference type="OrthoDB" id="8048523at2759"/>
<evidence type="ECO:0000313" key="4">
    <source>
        <dbReference type="Proteomes" id="UP000311382"/>
    </source>
</evidence>
<name>A0A5C5FZ20_9BASI</name>
<comment type="caution">
    <text evidence="3">The sequence shown here is derived from an EMBL/GenBank/DDBJ whole genome shotgun (WGS) entry which is preliminary data.</text>
</comment>
<accession>A0A5C5FZ20</accession>